<dbReference type="EMBL" id="JABURA010000001">
    <property type="protein sequence ID" value="NUB92451.1"/>
    <property type="molecule type" value="Genomic_DNA"/>
</dbReference>
<evidence type="ECO:0000313" key="3">
    <source>
        <dbReference type="Proteomes" id="UP000728647"/>
    </source>
</evidence>
<gene>
    <name evidence="2" type="ORF">HT576_15670</name>
</gene>
<sequence>MNQRTAMVLAIGLAAAAVVAAGATVIAAPGDSVSDSTENTSENMTETEFSWGTVIHETDAETGNTDVEVIVDADDDVSISTITAPNATDMHNDEATADDAAVESFPWGAVIHATDSDTGATDIEVIVDADNDVSVSVTSVSEDGARTSTSSVTSTSETSTSGTSVSQSTVSSTTVSSSSVTSSSTDVTQSSNWTDDESIEIDIDTETEDD</sequence>
<name>A0A8J8GMM8_9EURY</name>
<evidence type="ECO:0000256" key="1">
    <source>
        <dbReference type="SAM" id="MobiDB-lite"/>
    </source>
</evidence>
<proteinExistence type="predicted"/>
<dbReference type="OrthoDB" id="188398at2157"/>
<comment type="caution">
    <text evidence="2">The sequence shown here is derived from an EMBL/GenBank/DDBJ whole genome shotgun (WGS) entry which is preliminary data.</text>
</comment>
<reference evidence="2" key="1">
    <citation type="submission" date="2020-06" db="EMBL/GenBank/DDBJ databases">
        <title>Haloterrigena sp. nov., an extremely halophilic archaeon isolated from a saline sediment.</title>
        <authorList>
            <person name="Liu B.-B."/>
        </authorList>
    </citation>
    <scope>NUCLEOTIDE SEQUENCE</scope>
    <source>
        <strain evidence="2">SYSU A121-1</strain>
    </source>
</reference>
<feature type="region of interest" description="Disordered" evidence="1">
    <location>
        <begin position="138"/>
        <end position="210"/>
    </location>
</feature>
<feature type="compositionally biased region" description="Low complexity" evidence="1">
    <location>
        <begin position="138"/>
        <end position="191"/>
    </location>
</feature>
<organism evidence="2 3">
    <name type="scientific">Haloterrigena gelatinilytica</name>
    <dbReference type="NCBI Taxonomy" id="2741724"/>
    <lineage>
        <taxon>Archaea</taxon>
        <taxon>Methanobacteriati</taxon>
        <taxon>Methanobacteriota</taxon>
        <taxon>Stenosarchaea group</taxon>
        <taxon>Halobacteria</taxon>
        <taxon>Halobacteriales</taxon>
        <taxon>Natrialbaceae</taxon>
        <taxon>Haloterrigena</taxon>
    </lineage>
</organism>
<evidence type="ECO:0000313" key="2">
    <source>
        <dbReference type="EMBL" id="NUB92451.1"/>
    </source>
</evidence>
<dbReference type="AlphaFoldDB" id="A0A8J8GMM8"/>
<accession>A0A8J8GMM8</accession>
<dbReference type="Proteomes" id="UP000728647">
    <property type="component" value="Unassembled WGS sequence"/>
</dbReference>
<feature type="compositionally biased region" description="Acidic residues" evidence="1">
    <location>
        <begin position="194"/>
        <end position="210"/>
    </location>
</feature>
<protein>
    <submittedName>
        <fullName evidence="2">Uncharacterized protein</fullName>
    </submittedName>
</protein>
<dbReference type="RefSeq" id="WP_174702514.1">
    <property type="nucleotide sequence ID" value="NZ_JABURA010000001.1"/>
</dbReference>